<evidence type="ECO:0000313" key="1">
    <source>
        <dbReference type="EMBL" id="CAB4126690.1"/>
    </source>
</evidence>
<dbReference type="EMBL" id="LR796209">
    <property type="protein sequence ID" value="CAB4126690.1"/>
    <property type="molecule type" value="Genomic_DNA"/>
</dbReference>
<protein>
    <submittedName>
        <fullName evidence="1">Uncharacterized protein</fullName>
    </submittedName>
</protein>
<gene>
    <name evidence="1" type="ORF">UFOVP75_24</name>
</gene>
<organism evidence="1">
    <name type="scientific">uncultured Caudovirales phage</name>
    <dbReference type="NCBI Taxonomy" id="2100421"/>
    <lineage>
        <taxon>Viruses</taxon>
        <taxon>Duplodnaviria</taxon>
        <taxon>Heunggongvirae</taxon>
        <taxon>Uroviricota</taxon>
        <taxon>Caudoviricetes</taxon>
        <taxon>Peduoviridae</taxon>
        <taxon>Maltschvirus</taxon>
        <taxon>Maltschvirus maltsch</taxon>
    </lineage>
</organism>
<sequence length="33" mass="3483">MTDNKRIATMLAIVLTITLATIAGMAFASEVQS</sequence>
<proteinExistence type="predicted"/>
<accession>A0A6J5L2F0</accession>
<reference evidence="1" key="1">
    <citation type="submission" date="2020-04" db="EMBL/GenBank/DDBJ databases">
        <authorList>
            <person name="Chiriac C."/>
            <person name="Salcher M."/>
            <person name="Ghai R."/>
            <person name="Kavagutti S V."/>
        </authorList>
    </citation>
    <scope>NUCLEOTIDE SEQUENCE</scope>
</reference>
<name>A0A6J5L2F0_9CAUD</name>